<accession>A0ABV4V0B1</accession>
<dbReference type="SMART" id="SM00987">
    <property type="entry name" value="UreE_C"/>
    <property type="match status" value="1"/>
</dbReference>
<keyword evidence="3" id="KW-0378">Hydrolase</keyword>
<dbReference type="Proteomes" id="UP001575622">
    <property type="component" value="Unassembled WGS sequence"/>
</dbReference>
<dbReference type="EC" id="3.2.2.15" evidence="3"/>
<dbReference type="RefSeq" id="WP_373950967.1">
    <property type="nucleotide sequence ID" value="NZ_JBHDLN010000005.1"/>
</dbReference>
<organism evidence="3 4">
    <name type="scientific">Paenibacillus oleatilyticus</name>
    <dbReference type="NCBI Taxonomy" id="2594886"/>
    <lineage>
        <taxon>Bacteria</taxon>
        <taxon>Bacillati</taxon>
        <taxon>Bacillota</taxon>
        <taxon>Bacilli</taxon>
        <taxon>Bacillales</taxon>
        <taxon>Paenibacillaceae</taxon>
        <taxon>Paenibacillus</taxon>
    </lineage>
</organism>
<feature type="domain" description="Uracil-DNA glycosylase-like" evidence="2">
    <location>
        <begin position="24"/>
        <end position="178"/>
    </location>
</feature>
<reference evidence="3 4" key="1">
    <citation type="submission" date="2024-09" db="EMBL/GenBank/DDBJ databases">
        <authorList>
            <person name="Makale K.P.P."/>
            <person name="Makhzoum A."/>
            <person name="Rantong G."/>
            <person name="Rahube T.O."/>
        </authorList>
    </citation>
    <scope>NUCLEOTIDE SEQUENCE [LARGE SCALE GENOMIC DNA]</scope>
    <source>
        <strain evidence="3 4">KM_D13</strain>
    </source>
</reference>
<name>A0ABV4V0B1_9BACL</name>
<dbReference type="InterPro" id="IPR005122">
    <property type="entry name" value="Uracil-DNA_glycosylase-like"/>
</dbReference>
<protein>
    <submittedName>
        <fullName evidence="3">DNA-deoxyinosine glycosylase</fullName>
        <ecNumber evidence="3">3.2.2.15</ecNumber>
    </submittedName>
</protein>
<dbReference type="SMART" id="SM00986">
    <property type="entry name" value="UDG"/>
    <property type="match status" value="1"/>
</dbReference>
<evidence type="ECO:0000313" key="3">
    <source>
        <dbReference type="EMBL" id="MFB0842821.1"/>
    </source>
</evidence>
<keyword evidence="4" id="KW-1185">Reference proteome</keyword>
<feature type="region of interest" description="Disordered" evidence="1">
    <location>
        <begin position="1"/>
        <end position="21"/>
    </location>
</feature>
<sequence length="186" mass="20504">MKRINGGDASMAADKERPRLTGLPPVADERCRLLILGSMPGEASLRAQQYYGHPRNGFWPLLYALLDGGEPAAAYEKRLRFALSRGVALWDVLAACEREGSLDTAIRRPEANDFAWFYAAYPGIRHVFFNGSTAADLYRRQVMKGAADDGRSYTLLPSSSPARAMSQAAKLEAWQPVRAAWLAVQS</sequence>
<dbReference type="EMBL" id="JBHDLN010000005">
    <property type="protein sequence ID" value="MFB0842821.1"/>
    <property type="molecule type" value="Genomic_DNA"/>
</dbReference>
<evidence type="ECO:0000313" key="4">
    <source>
        <dbReference type="Proteomes" id="UP001575622"/>
    </source>
</evidence>
<dbReference type="Pfam" id="PF03167">
    <property type="entry name" value="UDG"/>
    <property type="match status" value="1"/>
</dbReference>
<dbReference type="CDD" id="cd10032">
    <property type="entry name" value="UDG-F6_HDG"/>
    <property type="match status" value="1"/>
</dbReference>
<dbReference type="Gene3D" id="3.40.470.10">
    <property type="entry name" value="Uracil-DNA glycosylase-like domain"/>
    <property type="match status" value="1"/>
</dbReference>
<dbReference type="InterPro" id="IPR036895">
    <property type="entry name" value="Uracil-DNA_glycosylase-like_sf"/>
</dbReference>
<keyword evidence="3" id="KW-0326">Glycosidase</keyword>
<dbReference type="NCBIfam" id="TIGR04274">
    <property type="entry name" value="hypoxanDNAglyco"/>
    <property type="match status" value="1"/>
</dbReference>
<proteinExistence type="predicted"/>
<dbReference type="GO" id="GO:0033958">
    <property type="term" value="F:DNA-deoxyinosine glycosylase activity"/>
    <property type="evidence" value="ECO:0007669"/>
    <property type="project" value="UniProtKB-EC"/>
</dbReference>
<dbReference type="SUPFAM" id="SSF52141">
    <property type="entry name" value="Uracil-DNA glycosylase-like"/>
    <property type="match status" value="1"/>
</dbReference>
<evidence type="ECO:0000256" key="1">
    <source>
        <dbReference type="SAM" id="MobiDB-lite"/>
    </source>
</evidence>
<gene>
    <name evidence="3" type="ORF">ACEU3E_11620</name>
</gene>
<evidence type="ECO:0000259" key="2">
    <source>
        <dbReference type="SMART" id="SM00986"/>
    </source>
</evidence>
<dbReference type="InterPro" id="IPR026353">
    <property type="entry name" value="Hypoxan-DNA_Glyclase"/>
</dbReference>
<comment type="caution">
    <text evidence="3">The sequence shown here is derived from an EMBL/GenBank/DDBJ whole genome shotgun (WGS) entry which is preliminary data.</text>
</comment>